<feature type="region of interest" description="Disordered" evidence="1">
    <location>
        <begin position="27"/>
        <end position="76"/>
    </location>
</feature>
<evidence type="ECO:0000313" key="6">
    <source>
        <dbReference type="Proteomes" id="UP001596298"/>
    </source>
</evidence>
<organism evidence="5 6">
    <name type="scientific">Flexivirga alba</name>
    <dbReference type="NCBI Taxonomy" id="702742"/>
    <lineage>
        <taxon>Bacteria</taxon>
        <taxon>Bacillati</taxon>
        <taxon>Actinomycetota</taxon>
        <taxon>Actinomycetes</taxon>
        <taxon>Micrococcales</taxon>
        <taxon>Dermacoccaceae</taxon>
        <taxon>Flexivirga</taxon>
    </lineage>
</organism>
<dbReference type="InterPro" id="IPR035328">
    <property type="entry name" value="DUF3048_C"/>
</dbReference>
<comment type="caution">
    <text evidence="5">The sequence shown here is derived from an EMBL/GenBank/DDBJ whole genome shotgun (WGS) entry which is preliminary data.</text>
</comment>
<dbReference type="SUPFAM" id="SSF159774">
    <property type="entry name" value="YerB-like"/>
    <property type="match status" value="1"/>
</dbReference>
<dbReference type="RefSeq" id="WP_382403631.1">
    <property type="nucleotide sequence ID" value="NZ_JBHSWH010000001.1"/>
</dbReference>
<evidence type="ECO:0000259" key="4">
    <source>
        <dbReference type="Pfam" id="PF17479"/>
    </source>
</evidence>
<dbReference type="Gene3D" id="3.50.90.10">
    <property type="entry name" value="YerB-like"/>
    <property type="match status" value="1"/>
</dbReference>
<feature type="chain" id="PRO_5047540630" evidence="2">
    <location>
        <begin position="26"/>
        <end position="343"/>
    </location>
</feature>
<sequence length="343" mass="36717">MTWMKQRRRLALTAGIAVLALTAGACSSNRSGGSAGVTASRPSSQTASSPVKSPAATASTSSTPAAKGDPLTGGKKTGHPVIAVKLENTAAAMPQYGLSPADLVFVEQVEGNLTRLMPVYQSSYPSRVEPVRSARSTDVDILPAFGRPALVYSGAASQIRTKLSKAPIKLYGGNLRDSSRPAPHNLYLDVATLSKRQGLSTSKDIGLRFAKTDPRLAHAKTQTTFTVKVGGDRFSFAYKGTHYLPSWNGRPYTDSGAGGKRVTASNVLVLSVRTVSDHYRDPAGNPVYKSLTTGSGKLTIYRNGKELSGTWHRPATNKPFRFTDDHDKELRLTPGKTWILLQD</sequence>
<evidence type="ECO:0000313" key="5">
    <source>
        <dbReference type="EMBL" id="MFC6706958.1"/>
    </source>
</evidence>
<evidence type="ECO:0000259" key="3">
    <source>
        <dbReference type="Pfam" id="PF11258"/>
    </source>
</evidence>
<evidence type="ECO:0000256" key="1">
    <source>
        <dbReference type="SAM" id="MobiDB-lite"/>
    </source>
</evidence>
<name>A0ABW2AJN2_9MICO</name>
<keyword evidence="6" id="KW-1185">Reference proteome</keyword>
<proteinExistence type="predicted"/>
<gene>
    <name evidence="5" type="ORF">ACFQDH_17275</name>
</gene>
<dbReference type="Pfam" id="PF11258">
    <property type="entry name" value="DUF3048"/>
    <property type="match status" value="1"/>
</dbReference>
<feature type="compositionally biased region" description="Low complexity" evidence="1">
    <location>
        <begin position="46"/>
        <end position="66"/>
    </location>
</feature>
<keyword evidence="2" id="KW-0732">Signal</keyword>
<feature type="domain" description="DUF3048" evidence="4">
    <location>
        <begin position="232"/>
        <end position="339"/>
    </location>
</feature>
<dbReference type="InterPro" id="IPR023158">
    <property type="entry name" value="YerB-like_sf"/>
</dbReference>
<feature type="signal peptide" evidence="2">
    <location>
        <begin position="1"/>
        <end position="25"/>
    </location>
</feature>
<feature type="domain" description="DUF3048" evidence="3">
    <location>
        <begin position="75"/>
        <end position="196"/>
    </location>
</feature>
<protein>
    <submittedName>
        <fullName evidence="5">DUF3048 domain-containing protein</fullName>
    </submittedName>
</protein>
<evidence type="ECO:0000256" key="2">
    <source>
        <dbReference type="SAM" id="SignalP"/>
    </source>
</evidence>
<accession>A0ABW2AJN2</accession>
<dbReference type="Proteomes" id="UP001596298">
    <property type="component" value="Unassembled WGS sequence"/>
</dbReference>
<dbReference type="Pfam" id="PF17479">
    <property type="entry name" value="DUF3048_C"/>
    <property type="match status" value="1"/>
</dbReference>
<dbReference type="InterPro" id="IPR021416">
    <property type="entry name" value="DUF3048_N"/>
</dbReference>
<reference evidence="6" key="1">
    <citation type="journal article" date="2019" name="Int. J. Syst. Evol. Microbiol.">
        <title>The Global Catalogue of Microorganisms (GCM) 10K type strain sequencing project: providing services to taxonomists for standard genome sequencing and annotation.</title>
        <authorList>
            <consortium name="The Broad Institute Genomics Platform"/>
            <consortium name="The Broad Institute Genome Sequencing Center for Infectious Disease"/>
            <person name="Wu L."/>
            <person name="Ma J."/>
        </authorList>
    </citation>
    <scope>NUCLEOTIDE SEQUENCE [LARGE SCALE GENOMIC DNA]</scope>
    <source>
        <strain evidence="6">CCUG 58127</strain>
    </source>
</reference>
<dbReference type="EMBL" id="JBHSWH010000001">
    <property type="protein sequence ID" value="MFC6706958.1"/>
    <property type="molecule type" value="Genomic_DNA"/>
</dbReference>
<dbReference type="PROSITE" id="PS51257">
    <property type="entry name" value="PROKAR_LIPOPROTEIN"/>
    <property type="match status" value="1"/>
</dbReference>